<evidence type="ECO:0000313" key="3">
    <source>
        <dbReference type="Proteomes" id="UP001379949"/>
    </source>
</evidence>
<reference evidence="2 3" key="1">
    <citation type="submission" date="2024-02" db="EMBL/GenBank/DDBJ databases">
        <title>Bacteria isolated from the canopy kelp, Nereocystis luetkeana.</title>
        <authorList>
            <person name="Pfister C.A."/>
            <person name="Younker I.T."/>
            <person name="Light S.H."/>
        </authorList>
    </citation>
    <scope>NUCLEOTIDE SEQUENCE [LARGE SCALE GENOMIC DNA]</scope>
    <source>
        <strain evidence="2 3">TI.4.07</strain>
    </source>
</reference>
<feature type="signal peptide" evidence="1">
    <location>
        <begin position="1"/>
        <end position="23"/>
    </location>
</feature>
<organism evidence="2 3">
    <name type="scientific">Marinomonas arenicola</name>
    <dbReference type="NCBI Taxonomy" id="569601"/>
    <lineage>
        <taxon>Bacteria</taxon>
        <taxon>Pseudomonadati</taxon>
        <taxon>Pseudomonadota</taxon>
        <taxon>Gammaproteobacteria</taxon>
        <taxon>Oceanospirillales</taxon>
        <taxon>Oceanospirillaceae</taxon>
        <taxon>Marinomonas</taxon>
    </lineage>
</organism>
<evidence type="ECO:0000256" key="1">
    <source>
        <dbReference type="SAM" id="SignalP"/>
    </source>
</evidence>
<accession>A0ABU9G3X1</accession>
<sequence>MTTFTKSAFAFLAASAMASAALASTGDVGYGSVNRAQADIGSLEAKISNIEVSVDTNAAFTLRDDMPLHMNGNIQFVQNQLN</sequence>
<evidence type="ECO:0000313" key="2">
    <source>
        <dbReference type="EMBL" id="MEL0613208.1"/>
    </source>
</evidence>
<dbReference type="EMBL" id="JBAKAR010000005">
    <property type="protein sequence ID" value="MEL0613208.1"/>
    <property type="molecule type" value="Genomic_DNA"/>
</dbReference>
<keyword evidence="3" id="KW-1185">Reference proteome</keyword>
<gene>
    <name evidence="2" type="ORF">V6242_08620</name>
</gene>
<dbReference type="Proteomes" id="UP001379949">
    <property type="component" value="Unassembled WGS sequence"/>
</dbReference>
<keyword evidence="1" id="KW-0732">Signal</keyword>
<dbReference type="RefSeq" id="WP_341567005.1">
    <property type="nucleotide sequence ID" value="NZ_JBAKAR010000005.1"/>
</dbReference>
<comment type="caution">
    <text evidence="2">The sequence shown here is derived from an EMBL/GenBank/DDBJ whole genome shotgun (WGS) entry which is preliminary data.</text>
</comment>
<protein>
    <submittedName>
        <fullName evidence="2">Uncharacterized protein</fullName>
    </submittedName>
</protein>
<name>A0ABU9G3X1_9GAMM</name>
<feature type="chain" id="PRO_5047378136" evidence="1">
    <location>
        <begin position="24"/>
        <end position="82"/>
    </location>
</feature>
<proteinExistence type="predicted"/>